<dbReference type="Gene3D" id="3.40.960.10">
    <property type="entry name" value="VSR Endonuclease"/>
    <property type="match status" value="1"/>
</dbReference>
<feature type="compositionally biased region" description="Low complexity" evidence="1">
    <location>
        <begin position="349"/>
        <end position="366"/>
    </location>
</feature>
<dbReference type="RefSeq" id="WP_052540260.1">
    <property type="nucleotide sequence ID" value="NZ_CP006842.1"/>
</dbReference>
<evidence type="ECO:0000259" key="2">
    <source>
        <dbReference type="Pfam" id="PF04480"/>
    </source>
</evidence>
<evidence type="ECO:0000256" key="1">
    <source>
        <dbReference type="SAM" id="MobiDB-lite"/>
    </source>
</evidence>
<gene>
    <name evidence="3" type="ORF">CGLY_13985</name>
</gene>
<proteinExistence type="predicted"/>
<dbReference type="SUPFAM" id="SSF52980">
    <property type="entry name" value="Restriction endonuclease-like"/>
    <property type="match status" value="1"/>
</dbReference>
<evidence type="ECO:0000313" key="3">
    <source>
        <dbReference type="EMBL" id="AHW65237.1"/>
    </source>
</evidence>
<feature type="region of interest" description="Disordered" evidence="1">
    <location>
        <begin position="1"/>
        <end position="23"/>
    </location>
</feature>
<dbReference type="EMBL" id="CP006842">
    <property type="protein sequence ID" value="AHW65237.1"/>
    <property type="molecule type" value="Genomic_DNA"/>
</dbReference>
<dbReference type="STRING" id="1404245.CGLY_13985"/>
<dbReference type="InterPro" id="IPR007569">
    <property type="entry name" value="DUF559"/>
</dbReference>
<dbReference type="eggNOG" id="ENOG5031IVU">
    <property type="taxonomic scope" value="Bacteria"/>
</dbReference>
<dbReference type="Proteomes" id="UP000023703">
    <property type="component" value="Chromosome"/>
</dbReference>
<accession>X5DXA6</accession>
<feature type="region of interest" description="Disordered" evidence="1">
    <location>
        <begin position="347"/>
        <end position="366"/>
    </location>
</feature>
<dbReference type="Pfam" id="PF04480">
    <property type="entry name" value="DUF559"/>
    <property type="match status" value="1"/>
</dbReference>
<protein>
    <recommendedName>
        <fullName evidence="2">DUF559 domain-containing protein</fullName>
    </recommendedName>
</protein>
<sequence length="366" mass="40258">MDHSLPIHRGPEHTRRALPRNLPQRRRDLLASGSVTRWRLDRSYVTVASGLVVPRSALPEDVRPFGGFPADAVTRARAHVINNPGAVVGEWGAAALHGLWTDWPDSAPTVLLADRGSKGTSNSRTAARLPLRPVFRRLPHGLPVTHPDPRFPALQVVDPATTAAQCLWSILRGRHSWSHLRLAGINDRLHRAVQFVDAFTQCTGLTHEDICVASAARVDARTIAEVLGMCDYGAQSPMETALRLIVAPLLPAGLSWESQVREDAEGRTLPGGTVPDLACRELRVALYYDGGHHDSLKQRETDLQLTQAMMNDGWEVCRFTRHGIRSTTGVLRTVGEALHRARQRLAVHPTPTTAVTPTTQQPRRPV</sequence>
<dbReference type="KEGG" id="cgy:CGLY_13985"/>
<dbReference type="AlphaFoldDB" id="X5DXA6"/>
<feature type="domain" description="DUF559" evidence="2">
    <location>
        <begin position="274"/>
        <end position="334"/>
    </location>
</feature>
<dbReference type="OrthoDB" id="4423208at2"/>
<organism evidence="3 4">
    <name type="scientific">Corynebacterium glyciniphilum AJ 3170</name>
    <dbReference type="NCBI Taxonomy" id="1404245"/>
    <lineage>
        <taxon>Bacteria</taxon>
        <taxon>Bacillati</taxon>
        <taxon>Actinomycetota</taxon>
        <taxon>Actinomycetes</taxon>
        <taxon>Mycobacteriales</taxon>
        <taxon>Corynebacteriaceae</taxon>
        <taxon>Corynebacterium</taxon>
    </lineage>
</organism>
<feature type="compositionally biased region" description="Basic and acidic residues" evidence="1">
    <location>
        <begin position="1"/>
        <end position="15"/>
    </location>
</feature>
<reference evidence="3 4" key="1">
    <citation type="journal article" date="2015" name="Int. J. Syst. Evol. Microbiol.">
        <title>Revisiting Corynebacterium glyciniphilum (ex Kubota et al., 1972) sp. nov., nom. rev., isolated from putrefied banana.</title>
        <authorList>
            <person name="Al-Dilaimi A."/>
            <person name="Bednarz H."/>
            <person name="Lomker A."/>
            <person name="Niehaus K."/>
            <person name="Kalinowski J."/>
            <person name="Ruckert C."/>
        </authorList>
    </citation>
    <scope>NUCLEOTIDE SEQUENCE [LARGE SCALE GENOMIC DNA]</scope>
    <source>
        <strain evidence="3">AJ 3170</strain>
    </source>
</reference>
<dbReference type="InterPro" id="IPR011335">
    <property type="entry name" value="Restrct_endonuc-II-like"/>
</dbReference>
<keyword evidence="4" id="KW-1185">Reference proteome</keyword>
<dbReference type="HOGENOM" id="CLU_059338_0_0_11"/>
<name>X5DXA6_9CORY</name>
<evidence type="ECO:0000313" key="4">
    <source>
        <dbReference type="Proteomes" id="UP000023703"/>
    </source>
</evidence>